<keyword evidence="2" id="KW-1185">Reference proteome</keyword>
<dbReference type="Proteomes" id="UP000193834">
    <property type="component" value="Unassembled WGS sequence"/>
</dbReference>
<reference evidence="1 2" key="1">
    <citation type="submission" date="2017-04" db="EMBL/GenBank/DDBJ databases">
        <authorList>
            <person name="Afonso C.L."/>
            <person name="Miller P.J."/>
            <person name="Scott M.A."/>
            <person name="Spackman E."/>
            <person name="Goraichik I."/>
            <person name="Dimitrov K.M."/>
            <person name="Suarez D.L."/>
            <person name="Swayne D.E."/>
        </authorList>
    </citation>
    <scope>NUCLEOTIDE SEQUENCE [LARGE SCALE GENOMIC DNA]</scope>
    <source>
        <strain evidence="1 2">11</strain>
    </source>
</reference>
<protein>
    <recommendedName>
        <fullName evidence="3">DUF2997 domain-containing protein</fullName>
    </recommendedName>
</protein>
<evidence type="ECO:0008006" key="3">
    <source>
        <dbReference type="Google" id="ProtNLM"/>
    </source>
</evidence>
<dbReference type="RefSeq" id="WP_085494376.1">
    <property type="nucleotide sequence ID" value="NZ_FXAZ01000002.1"/>
</dbReference>
<evidence type="ECO:0000313" key="1">
    <source>
        <dbReference type="EMBL" id="SMG37095.1"/>
    </source>
</evidence>
<dbReference type="InterPro" id="IPR021375">
    <property type="entry name" value="DUF2997"/>
</dbReference>
<organism evidence="1 2">
    <name type="scientific">Paenibacillus aquistagni</name>
    <dbReference type="NCBI Taxonomy" id="1852522"/>
    <lineage>
        <taxon>Bacteria</taxon>
        <taxon>Bacillati</taxon>
        <taxon>Bacillota</taxon>
        <taxon>Bacilli</taxon>
        <taxon>Bacillales</taxon>
        <taxon>Paenibacillaceae</taxon>
        <taxon>Paenibacillus</taxon>
    </lineage>
</organism>
<dbReference type="Pfam" id="PF11211">
    <property type="entry name" value="DUF2997"/>
    <property type="match status" value="1"/>
</dbReference>
<gene>
    <name evidence="1" type="ORF">SAMN06295960_2181</name>
</gene>
<dbReference type="STRING" id="1852522.SAMN06295960_2181"/>
<sequence>MSKKQLRVQIFPDGQIKAEVLGIKGKGCTDYIAILEQLLDAETIESEYTSEYYETEKNRIQQQDSQTIKNR</sequence>
<dbReference type="AlphaFoldDB" id="A0A1X7K8G1"/>
<evidence type="ECO:0000313" key="2">
    <source>
        <dbReference type="Proteomes" id="UP000193834"/>
    </source>
</evidence>
<proteinExistence type="predicted"/>
<dbReference type="EMBL" id="FXAZ01000002">
    <property type="protein sequence ID" value="SMG37095.1"/>
    <property type="molecule type" value="Genomic_DNA"/>
</dbReference>
<name>A0A1X7K8G1_9BACL</name>
<dbReference type="OrthoDB" id="7067000at2"/>
<accession>A0A1X7K8G1</accession>